<dbReference type="Gene3D" id="3.30.70.1820">
    <property type="entry name" value="L1 transposable element, RRM domain"/>
    <property type="match status" value="1"/>
</dbReference>
<dbReference type="EMBL" id="OW240913">
    <property type="protein sequence ID" value="CAH2251530.1"/>
    <property type="molecule type" value="Genomic_DNA"/>
</dbReference>
<protein>
    <submittedName>
        <fullName evidence="1">Uncharacterized protein</fullName>
    </submittedName>
</protein>
<accession>A0AAD1RES0</accession>
<evidence type="ECO:0000313" key="2">
    <source>
        <dbReference type="Proteomes" id="UP001295444"/>
    </source>
</evidence>
<dbReference type="Proteomes" id="UP001295444">
    <property type="component" value="Chromosome 02"/>
</dbReference>
<organism evidence="1 2">
    <name type="scientific">Pelobates cultripes</name>
    <name type="common">Western spadefoot toad</name>
    <dbReference type="NCBI Taxonomy" id="61616"/>
    <lineage>
        <taxon>Eukaryota</taxon>
        <taxon>Metazoa</taxon>
        <taxon>Chordata</taxon>
        <taxon>Craniata</taxon>
        <taxon>Vertebrata</taxon>
        <taxon>Euteleostomi</taxon>
        <taxon>Amphibia</taxon>
        <taxon>Batrachia</taxon>
        <taxon>Anura</taxon>
        <taxon>Pelobatoidea</taxon>
        <taxon>Pelobatidae</taxon>
        <taxon>Pelobates</taxon>
    </lineage>
</organism>
<proteinExistence type="predicted"/>
<reference evidence="1" key="1">
    <citation type="submission" date="2022-03" db="EMBL/GenBank/DDBJ databases">
        <authorList>
            <person name="Alioto T."/>
            <person name="Alioto T."/>
            <person name="Gomez Garrido J."/>
        </authorList>
    </citation>
    <scope>NUCLEOTIDE SEQUENCE</scope>
</reference>
<evidence type="ECO:0000313" key="1">
    <source>
        <dbReference type="EMBL" id="CAH2251530.1"/>
    </source>
</evidence>
<sequence length="102" mass="11575">MDLEEERGVLQAQITNISSTIDSHLLHFAATQRHIDDLDNRGRRNNLRIRGLPETQGEDLTLVLTELLNLILGVPSYNPIIFDRAHRSLRPRGLSPEALRIS</sequence>
<keyword evidence="2" id="KW-1185">Reference proteome</keyword>
<gene>
    <name evidence="1" type="ORF">PECUL_23A048615</name>
</gene>
<dbReference type="AlphaFoldDB" id="A0AAD1RES0"/>
<name>A0AAD1RES0_PELCU</name>